<name>A0ABW0SWX0_9GAMM</name>
<feature type="signal peptide" evidence="1">
    <location>
        <begin position="1"/>
        <end position="23"/>
    </location>
</feature>
<evidence type="ECO:0000256" key="1">
    <source>
        <dbReference type="SAM" id="SignalP"/>
    </source>
</evidence>
<evidence type="ECO:0000313" key="2">
    <source>
        <dbReference type="EMBL" id="MFC5581455.1"/>
    </source>
</evidence>
<sequence>MKDLLAALAAVGAILWLAAPAHAAGRGPAIRHVLVISIDGLHATDLQHYLAAHPHSALATLAADGVRYADAHATVPADSFPGLLGMMTGGTPAVTGVYFDVSYDRDLAGSEADCKLGRQGTRVAFDEAADGRDRRTLDPARLPHRPGSCAPVYPHDYLRTNTVFNVVHDAGGHTAWIDKHPVYEILDGPDGHGIDDLYTPEIGGDYEGSTAAPQDHITGSIQRTEHYDSLKADALLNQIDGWTHDHAARAPVPALFGMNMQAVNVAQKLAGYVDARGAPTPGLTDALAHCDTLLGRMRQALQQRGLLDSTLFVVTAKHGNAPIDQRLLRHVEKKALAQAVAAAAPHGLAQLTADQGALVWLHDRTEAARVAAALRAAPASLGIRKVIAGADAARYFGAGGNDSRTPDLVVIPQPGFIYGKSDDRKLAEHGGFDDDDTHVALLLSNPQLPRRGQSLTMPVSTTQLAPTMLVALGLPAQRLQAVRALQTPVLPELVWDRP</sequence>
<dbReference type="InterPro" id="IPR017850">
    <property type="entry name" value="Alkaline_phosphatase_core_sf"/>
</dbReference>
<dbReference type="SUPFAM" id="SSF53649">
    <property type="entry name" value="Alkaline phosphatase-like"/>
    <property type="match status" value="1"/>
</dbReference>
<dbReference type="Proteomes" id="UP001596111">
    <property type="component" value="Unassembled WGS sequence"/>
</dbReference>
<organism evidence="2 3">
    <name type="scientific">Rhodanobacter terrae</name>
    <dbReference type="NCBI Taxonomy" id="418647"/>
    <lineage>
        <taxon>Bacteria</taxon>
        <taxon>Pseudomonadati</taxon>
        <taxon>Pseudomonadota</taxon>
        <taxon>Gammaproteobacteria</taxon>
        <taxon>Lysobacterales</taxon>
        <taxon>Rhodanobacteraceae</taxon>
        <taxon>Rhodanobacter</taxon>
    </lineage>
</organism>
<dbReference type="InterPro" id="IPR002591">
    <property type="entry name" value="Phosphodiest/P_Trfase"/>
</dbReference>
<proteinExistence type="predicted"/>
<protein>
    <submittedName>
        <fullName evidence="2">Alkaline phosphatase family protein</fullName>
    </submittedName>
</protein>
<keyword evidence="3" id="KW-1185">Reference proteome</keyword>
<dbReference type="RefSeq" id="WP_377326638.1">
    <property type="nucleotide sequence ID" value="NZ_JBHSNG010000009.1"/>
</dbReference>
<comment type="caution">
    <text evidence="2">The sequence shown here is derived from an EMBL/GenBank/DDBJ whole genome shotgun (WGS) entry which is preliminary data.</text>
</comment>
<dbReference type="EMBL" id="JBHSNG010000009">
    <property type="protein sequence ID" value="MFC5581455.1"/>
    <property type="molecule type" value="Genomic_DNA"/>
</dbReference>
<gene>
    <name evidence="2" type="ORF">ACFPPB_10075</name>
</gene>
<keyword evidence="1" id="KW-0732">Signal</keyword>
<evidence type="ECO:0000313" key="3">
    <source>
        <dbReference type="Proteomes" id="UP001596111"/>
    </source>
</evidence>
<dbReference type="PANTHER" id="PTHR10151">
    <property type="entry name" value="ECTONUCLEOTIDE PYROPHOSPHATASE/PHOSPHODIESTERASE"/>
    <property type="match status" value="1"/>
</dbReference>
<dbReference type="Pfam" id="PF01663">
    <property type="entry name" value="Phosphodiest"/>
    <property type="match status" value="1"/>
</dbReference>
<feature type="chain" id="PRO_5047304183" evidence="1">
    <location>
        <begin position="24"/>
        <end position="498"/>
    </location>
</feature>
<dbReference type="PANTHER" id="PTHR10151:SF120">
    <property type="entry name" value="BIS(5'-ADENOSYL)-TRIPHOSPHATASE"/>
    <property type="match status" value="1"/>
</dbReference>
<reference evidence="3" key="1">
    <citation type="journal article" date="2019" name="Int. J. Syst. Evol. Microbiol.">
        <title>The Global Catalogue of Microorganisms (GCM) 10K type strain sequencing project: providing services to taxonomists for standard genome sequencing and annotation.</title>
        <authorList>
            <consortium name="The Broad Institute Genomics Platform"/>
            <consortium name="The Broad Institute Genome Sequencing Center for Infectious Disease"/>
            <person name="Wu L."/>
            <person name="Ma J."/>
        </authorList>
    </citation>
    <scope>NUCLEOTIDE SEQUENCE [LARGE SCALE GENOMIC DNA]</scope>
    <source>
        <strain evidence="3">CGMCC 1.13587</strain>
    </source>
</reference>
<accession>A0ABW0SWX0</accession>
<dbReference type="Gene3D" id="3.40.720.10">
    <property type="entry name" value="Alkaline Phosphatase, subunit A"/>
    <property type="match status" value="1"/>
</dbReference>